<dbReference type="AlphaFoldDB" id="A0A1D1YJC5"/>
<dbReference type="Pfam" id="PF14695">
    <property type="entry name" value="LINES_C"/>
    <property type="match status" value="1"/>
</dbReference>
<feature type="region of interest" description="Disordered" evidence="1">
    <location>
        <begin position="622"/>
        <end position="644"/>
    </location>
</feature>
<sequence length="699" mass="78646">MADDGGSKGCSRLCGLVGRSLRQHAAAVAPRGLADEPSLSSSTEEAAGAPPTLSKGMEKDLLISLTLVRREIKKWTMEVDCDFEQSNVLDPTFHCDCSWHMEPPFEYQRCSANIISLLMPFATSSSPYVRHMAGKVLVDISNFLVQYEKKWEEFIHLLWISLQVAINSCASLSTSDESVVPSVLHCCDNRDEASPTTECSDVDAQFVALLLSRLRSSHGLISADLIHVLQTIWKSLKNEDGDLAQSYLHLAVFSLLKMPWDLLSNICPAQTGGSCITQNVVGGKFGIVESNGVFFGAVLQLLCSLVEPNNLEVGDSTLDEISVYVKFTTLVSKLLVCCFSNRHRYDSCMCQYLRHKALVLMIRLSFWSHWQCSAVVSWIQLLQRYFKDLLHQSISRSHAGHDISIEGSPFLASVTDEGKICTPHLQRQTIFLFLKCCFTLIRFGDQACHECKCGPVALFPCEPQKHGGICFFNGSSELSGWLQKHILLENCADYVNYPKSCSRFSLTFLQLYIDEDDLLFEMLLQLLDAPFPTVRGRKNDRHDNLSAEMGKDISVHVLNIFNPIHLFHLFLALLHYDHLVLLDYLISKDTGIHFIQYLLRCLRLVCKSWSAFVEFSICSTETDSPSKRRTEDSTMHKFGSKQESSAMQQQTFQDAKECLLSLKTSVEDLHMKKLFPYSPGALLRSFTKFQELCDGELQG</sequence>
<dbReference type="InterPro" id="IPR016024">
    <property type="entry name" value="ARM-type_fold"/>
</dbReference>
<feature type="region of interest" description="Disordered" evidence="1">
    <location>
        <begin position="32"/>
        <end position="53"/>
    </location>
</feature>
<dbReference type="InterPro" id="IPR029415">
    <property type="entry name" value="Lines_C"/>
</dbReference>
<accession>A0A1D1YJC5</accession>
<name>A0A1D1YJC5_9ARAE</name>
<feature type="domain" description="Protein Lines C-terminal" evidence="3">
    <location>
        <begin position="655"/>
        <end position="688"/>
    </location>
</feature>
<feature type="compositionally biased region" description="Basic and acidic residues" evidence="1">
    <location>
        <begin position="624"/>
        <end position="635"/>
    </location>
</feature>
<reference evidence="4" key="1">
    <citation type="submission" date="2015-07" db="EMBL/GenBank/DDBJ databases">
        <title>Transcriptome Assembly of Anthurium amnicola.</title>
        <authorList>
            <person name="Suzuki J."/>
        </authorList>
    </citation>
    <scope>NUCLEOTIDE SEQUENCE</scope>
</reference>
<evidence type="ECO:0000313" key="4">
    <source>
        <dbReference type="EMBL" id="JAT54745.1"/>
    </source>
</evidence>
<protein>
    <submittedName>
        <fullName evidence="4">Protein Lines</fullName>
    </submittedName>
</protein>
<evidence type="ECO:0000259" key="3">
    <source>
        <dbReference type="Pfam" id="PF14695"/>
    </source>
</evidence>
<organism evidence="4">
    <name type="scientific">Anthurium amnicola</name>
    <dbReference type="NCBI Taxonomy" id="1678845"/>
    <lineage>
        <taxon>Eukaryota</taxon>
        <taxon>Viridiplantae</taxon>
        <taxon>Streptophyta</taxon>
        <taxon>Embryophyta</taxon>
        <taxon>Tracheophyta</taxon>
        <taxon>Spermatophyta</taxon>
        <taxon>Magnoliopsida</taxon>
        <taxon>Liliopsida</taxon>
        <taxon>Araceae</taxon>
        <taxon>Pothoideae</taxon>
        <taxon>Potheae</taxon>
        <taxon>Anthurium</taxon>
    </lineage>
</organism>
<dbReference type="InterPro" id="IPR032794">
    <property type="entry name" value="LINES_N"/>
</dbReference>
<evidence type="ECO:0000256" key="1">
    <source>
        <dbReference type="SAM" id="MobiDB-lite"/>
    </source>
</evidence>
<dbReference type="EMBL" id="GDJX01013191">
    <property type="protein sequence ID" value="JAT54745.1"/>
    <property type="molecule type" value="Transcribed_RNA"/>
</dbReference>
<dbReference type="SUPFAM" id="SSF48371">
    <property type="entry name" value="ARM repeat"/>
    <property type="match status" value="1"/>
</dbReference>
<evidence type="ECO:0000259" key="2">
    <source>
        <dbReference type="Pfam" id="PF14694"/>
    </source>
</evidence>
<feature type="domain" description="Protein Lines N-terminal" evidence="2">
    <location>
        <begin position="505"/>
        <end position="614"/>
    </location>
</feature>
<dbReference type="PANTHER" id="PTHR16057:SF1">
    <property type="entry name" value="PROTEIN LINES HOMOLOG 1"/>
    <property type="match status" value="1"/>
</dbReference>
<dbReference type="InterPro" id="IPR024875">
    <property type="entry name" value="Protein_Lines"/>
</dbReference>
<gene>
    <name evidence="4" type="primary">LINS_11</name>
    <name evidence="4" type="ORF">g.100786</name>
</gene>
<dbReference type="PANTHER" id="PTHR16057">
    <property type="entry name" value="WINS1, 2 PROTEIN"/>
    <property type="match status" value="1"/>
</dbReference>
<dbReference type="Pfam" id="PF14694">
    <property type="entry name" value="LINES_N"/>
    <property type="match status" value="1"/>
</dbReference>
<proteinExistence type="predicted"/>